<comment type="caution">
    <text evidence="4">The sequence shown here is derived from an EMBL/GenBank/DDBJ whole genome shotgun (WGS) entry which is preliminary data.</text>
</comment>
<dbReference type="InterPro" id="IPR024516">
    <property type="entry name" value="Mce_C"/>
</dbReference>
<dbReference type="Pfam" id="PF02470">
    <property type="entry name" value="MlaD"/>
    <property type="match status" value="1"/>
</dbReference>
<dbReference type="InterPro" id="IPR052336">
    <property type="entry name" value="MlaD_Phospholipid_Transporter"/>
</dbReference>
<gene>
    <name evidence="4" type="ORF">EFL26_08250</name>
</gene>
<dbReference type="InterPro" id="IPR005693">
    <property type="entry name" value="Mce"/>
</dbReference>
<reference evidence="4 5" key="1">
    <citation type="submission" date="2018-11" db="EMBL/GenBank/DDBJ databases">
        <authorList>
            <person name="Li F."/>
        </authorList>
    </citation>
    <scope>NUCLEOTIDE SEQUENCE [LARGE SCALE GENOMIC DNA]</scope>
    <source>
        <strain evidence="4 5">Gsoil 818</strain>
    </source>
</reference>
<dbReference type="RefSeq" id="WP_123222376.1">
    <property type="nucleotide sequence ID" value="NZ_RJSF01000019.1"/>
</dbReference>
<organism evidence="4 5">
    <name type="scientific">Nocardioides pocheonensis</name>
    <dbReference type="NCBI Taxonomy" id="661485"/>
    <lineage>
        <taxon>Bacteria</taxon>
        <taxon>Bacillati</taxon>
        <taxon>Actinomycetota</taxon>
        <taxon>Actinomycetes</taxon>
        <taxon>Propionibacteriales</taxon>
        <taxon>Nocardioidaceae</taxon>
        <taxon>Nocardioides</taxon>
    </lineage>
</organism>
<feature type="domain" description="Mce/MlaD" evidence="2">
    <location>
        <begin position="48"/>
        <end position="121"/>
    </location>
</feature>
<accession>A0A3N0GUH7</accession>
<dbReference type="PANTHER" id="PTHR33371:SF19">
    <property type="entry name" value="MCE-FAMILY PROTEIN MCE4A"/>
    <property type="match status" value="1"/>
</dbReference>
<dbReference type="Proteomes" id="UP000279994">
    <property type="component" value="Unassembled WGS sequence"/>
</dbReference>
<protein>
    <submittedName>
        <fullName evidence="4">MCE family protein</fullName>
    </submittedName>
</protein>
<dbReference type="Pfam" id="PF11887">
    <property type="entry name" value="Mce4_CUP1"/>
    <property type="match status" value="1"/>
</dbReference>
<keyword evidence="5" id="KW-1185">Reference proteome</keyword>
<feature type="transmembrane region" description="Helical" evidence="1">
    <location>
        <begin position="16"/>
        <end position="38"/>
    </location>
</feature>
<evidence type="ECO:0000313" key="5">
    <source>
        <dbReference type="Proteomes" id="UP000279994"/>
    </source>
</evidence>
<dbReference type="InterPro" id="IPR003399">
    <property type="entry name" value="Mce/MlaD"/>
</dbReference>
<proteinExistence type="predicted"/>
<dbReference type="AlphaFoldDB" id="A0A3N0GUH7"/>
<evidence type="ECO:0000259" key="2">
    <source>
        <dbReference type="Pfam" id="PF02470"/>
    </source>
</evidence>
<dbReference type="GO" id="GO:0051701">
    <property type="term" value="P:biological process involved in interaction with host"/>
    <property type="evidence" value="ECO:0007669"/>
    <property type="project" value="TreeGrafter"/>
</dbReference>
<dbReference type="GO" id="GO:0005576">
    <property type="term" value="C:extracellular region"/>
    <property type="evidence" value="ECO:0007669"/>
    <property type="project" value="TreeGrafter"/>
</dbReference>
<evidence type="ECO:0000259" key="3">
    <source>
        <dbReference type="Pfam" id="PF11887"/>
    </source>
</evidence>
<keyword evidence="1" id="KW-0812">Transmembrane</keyword>
<dbReference type="PANTHER" id="PTHR33371">
    <property type="entry name" value="INTERMEMBRANE PHOSPHOLIPID TRANSPORT SYSTEM BINDING PROTEIN MLAD-RELATED"/>
    <property type="match status" value="1"/>
</dbReference>
<keyword evidence="1" id="KW-1133">Transmembrane helix</keyword>
<keyword evidence="1" id="KW-0472">Membrane</keyword>
<name>A0A3N0GUH7_9ACTN</name>
<evidence type="ECO:0000256" key="1">
    <source>
        <dbReference type="SAM" id="Phobius"/>
    </source>
</evidence>
<dbReference type="OrthoDB" id="3460188at2"/>
<feature type="domain" description="Mammalian cell entry C-terminal" evidence="3">
    <location>
        <begin position="128"/>
        <end position="339"/>
    </location>
</feature>
<dbReference type="EMBL" id="RJSF01000019">
    <property type="protein sequence ID" value="RNM16123.1"/>
    <property type="molecule type" value="Genomic_DNA"/>
</dbReference>
<sequence length="375" mass="40898">MLVNIHHDTRAEHRRLVYAGIGFMTAVALLIAGSIAIYQKVFTPVTMVTVKADRAGLQLPKFGDVRIHGVLVGQVRSVSQDGHQAVIKLGLDPSEARRIPDNVTVEIRPTTLFGQKYVSFVDPPQPSSTPLRDGAVIPASRVTTSVELQHVLATLFPLLRSIRPGDINSTLYALATALQGRGDQLGRTVDDLDSYLAAMNVQLPTLRKDLQSLASVSQTYALAAPDLVDLLKNATTTARTVVQEQHVLSGFFSSMTSLSQVSTRILTTNEKGIIQEGQVAAPLMKLLDTYSPEYTCLLQGADRYTGRLAEIFKGNRVRQSMSWDAAQRRAYTTADRPQYGEIGHGPWCLGLPNPAVPSGFLPLRNGTHLDEPGRH</sequence>
<evidence type="ECO:0000313" key="4">
    <source>
        <dbReference type="EMBL" id="RNM16123.1"/>
    </source>
</evidence>
<dbReference type="NCBIfam" id="TIGR00996">
    <property type="entry name" value="Mtu_fam_mce"/>
    <property type="match status" value="1"/>
</dbReference>